<organism evidence="2 3">
    <name type="scientific">Planobispora rosea</name>
    <dbReference type="NCBI Taxonomy" id="35762"/>
    <lineage>
        <taxon>Bacteria</taxon>
        <taxon>Bacillati</taxon>
        <taxon>Actinomycetota</taxon>
        <taxon>Actinomycetes</taxon>
        <taxon>Streptosporangiales</taxon>
        <taxon>Streptosporangiaceae</taxon>
        <taxon>Planobispora</taxon>
    </lineage>
</organism>
<comment type="caution">
    <text evidence="2">The sequence shown here is derived from an EMBL/GenBank/DDBJ whole genome shotgun (WGS) entry which is preliminary data.</text>
</comment>
<gene>
    <name evidence="2" type="ORF">Pro02_76040</name>
</gene>
<keyword evidence="3" id="KW-1185">Reference proteome</keyword>
<dbReference type="EMBL" id="BOOI01000114">
    <property type="protein sequence ID" value="GIH89196.1"/>
    <property type="molecule type" value="Genomic_DNA"/>
</dbReference>
<protein>
    <recommendedName>
        <fullName evidence="4">Tetratricopeptide repeat protein</fullName>
    </recommendedName>
</protein>
<evidence type="ECO:0008006" key="4">
    <source>
        <dbReference type="Google" id="ProtNLM"/>
    </source>
</evidence>
<dbReference type="Proteomes" id="UP000655044">
    <property type="component" value="Unassembled WGS sequence"/>
</dbReference>
<feature type="region of interest" description="Disordered" evidence="1">
    <location>
        <begin position="77"/>
        <end position="101"/>
    </location>
</feature>
<proteinExistence type="predicted"/>
<dbReference type="AlphaFoldDB" id="A0A8J3SAV3"/>
<evidence type="ECO:0000313" key="2">
    <source>
        <dbReference type="EMBL" id="GIH89196.1"/>
    </source>
</evidence>
<reference evidence="2" key="1">
    <citation type="submission" date="2021-01" db="EMBL/GenBank/DDBJ databases">
        <title>Whole genome shotgun sequence of Planobispora rosea NBRC 15558.</title>
        <authorList>
            <person name="Komaki H."/>
            <person name="Tamura T."/>
        </authorList>
    </citation>
    <scope>NUCLEOTIDE SEQUENCE</scope>
    <source>
        <strain evidence="2">NBRC 15558</strain>
    </source>
</reference>
<name>A0A8J3SAV3_PLARO</name>
<evidence type="ECO:0000313" key="3">
    <source>
        <dbReference type="Proteomes" id="UP000655044"/>
    </source>
</evidence>
<sequence>MPYLSLDRHHLARWRGNCLVRFGDPSTVEDLRSALAGMDGTYNRAEAGVRCDLGHALLAQGEPEAAQPHIQRAQQLATMTGSRRQRKRIDELSQAVKRALR</sequence>
<accession>A0A8J3SAV3</accession>
<evidence type="ECO:0000256" key="1">
    <source>
        <dbReference type="SAM" id="MobiDB-lite"/>
    </source>
</evidence>